<proteinExistence type="predicted"/>
<organism evidence="1 2">
    <name type="scientific">Actinobaculum suis</name>
    <dbReference type="NCBI Taxonomy" id="1657"/>
    <lineage>
        <taxon>Bacteria</taxon>
        <taxon>Bacillati</taxon>
        <taxon>Actinomycetota</taxon>
        <taxon>Actinomycetes</taxon>
        <taxon>Actinomycetales</taxon>
        <taxon>Actinomycetaceae</taxon>
        <taxon>Actinobaculum</taxon>
    </lineage>
</organism>
<evidence type="ECO:0000313" key="2">
    <source>
        <dbReference type="Proteomes" id="UP000269974"/>
    </source>
</evidence>
<accession>A0A7Z9C990</accession>
<reference evidence="1 2" key="1">
    <citation type="submission" date="2018-11" db="EMBL/GenBank/DDBJ databases">
        <authorList>
            <consortium name="Pathogen Informatics"/>
        </authorList>
    </citation>
    <scope>NUCLEOTIDE SEQUENCE [LARGE SCALE GENOMIC DNA]</scope>
    <source>
        <strain evidence="1 2">NCTC10327</strain>
    </source>
</reference>
<dbReference type="Proteomes" id="UP000269974">
    <property type="component" value="Unassembled WGS sequence"/>
</dbReference>
<dbReference type="Gene3D" id="1.10.8.60">
    <property type="match status" value="1"/>
</dbReference>
<comment type="caution">
    <text evidence="1">The sequence shown here is derived from an EMBL/GenBank/DDBJ whole genome shotgun (WGS) entry which is preliminary data.</text>
</comment>
<sequence length="98" mass="10531">MWRRRGAKLRTAAVASLVDALGQDLRELLSATQQIIADTTGTINEEDVRALYGGRSEVMPWDVADAAIAGQTGKALSLGAPRFCHSSRSGADRFRNGE</sequence>
<dbReference type="EMBL" id="UYIO01000002">
    <property type="protein sequence ID" value="VDG79619.1"/>
    <property type="molecule type" value="Genomic_DNA"/>
</dbReference>
<name>A0A7Z9C990_9ACTO</name>
<protein>
    <submittedName>
        <fullName evidence="1">Uncharacterized protein</fullName>
    </submittedName>
</protein>
<dbReference type="AlphaFoldDB" id="A0A7Z9C990"/>
<gene>
    <name evidence="1" type="ORF">NCTC10327_01981</name>
</gene>
<evidence type="ECO:0000313" key="1">
    <source>
        <dbReference type="EMBL" id="VDG79619.1"/>
    </source>
</evidence>